<accession>A0AAU9VLR0</accession>
<dbReference type="PANTHER" id="PTHR21301:SF10">
    <property type="entry name" value="REVERSE TRANSCRIPTASE DOMAIN-CONTAINING PROTEIN"/>
    <property type="match status" value="1"/>
</dbReference>
<sequence length="210" mass="24168">MCQFLDKRGYPVSVVQAGYHRAQLIDRQAALQTAEKENTDRIPFTLTFHPHNHAVKSIILKNFKLLQNDSETGTIFSQPPLISFKRDKNIGNFLIRSSFQTYDQSGTFKCARSQCKTCPFIHNLYIGETGRRLGDRFREHLRDVERNDKDASKPVARHFNLPHHSKQHMAVCGLSLHLGSSESRKTLEQKFIFQIGTLNPHGINERFSFN</sequence>
<comment type="caution">
    <text evidence="1">The sequence shown here is derived from an EMBL/GenBank/DDBJ whole genome shotgun (WGS) entry which is preliminary data.</text>
</comment>
<name>A0AAU9VLR0_9CNID</name>
<proteinExistence type="predicted"/>
<reference evidence="1 2" key="1">
    <citation type="submission" date="2022-05" db="EMBL/GenBank/DDBJ databases">
        <authorList>
            <consortium name="Genoscope - CEA"/>
            <person name="William W."/>
        </authorList>
    </citation>
    <scope>NUCLEOTIDE SEQUENCE [LARGE SCALE GENOMIC DNA]</scope>
</reference>
<dbReference type="Proteomes" id="UP001159428">
    <property type="component" value="Unassembled WGS sequence"/>
</dbReference>
<evidence type="ECO:0008006" key="3">
    <source>
        <dbReference type="Google" id="ProtNLM"/>
    </source>
</evidence>
<dbReference type="EMBL" id="CALNXJ010000002">
    <property type="protein sequence ID" value="CAH3033545.1"/>
    <property type="molecule type" value="Genomic_DNA"/>
</dbReference>
<evidence type="ECO:0000313" key="1">
    <source>
        <dbReference type="EMBL" id="CAH3033545.1"/>
    </source>
</evidence>
<protein>
    <recommendedName>
        <fullName evidence="3">GIY-YIG domain-containing protein</fullName>
    </recommendedName>
</protein>
<evidence type="ECO:0000313" key="2">
    <source>
        <dbReference type="Proteomes" id="UP001159428"/>
    </source>
</evidence>
<dbReference type="PANTHER" id="PTHR21301">
    <property type="entry name" value="REVERSE TRANSCRIPTASE"/>
    <property type="match status" value="1"/>
</dbReference>
<dbReference type="AlphaFoldDB" id="A0AAU9VLR0"/>
<organism evidence="1 2">
    <name type="scientific">Pocillopora meandrina</name>
    <dbReference type="NCBI Taxonomy" id="46732"/>
    <lineage>
        <taxon>Eukaryota</taxon>
        <taxon>Metazoa</taxon>
        <taxon>Cnidaria</taxon>
        <taxon>Anthozoa</taxon>
        <taxon>Hexacorallia</taxon>
        <taxon>Scleractinia</taxon>
        <taxon>Astrocoeniina</taxon>
        <taxon>Pocilloporidae</taxon>
        <taxon>Pocillopora</taxon>
    </lineage>
</organism>
<gene>
    <name evidence="1" type="ORF">PMEA_00010131</name>
</gene>
<keyword evidence="2" id="KW-1185">Reference proteome</keyword>